<comment type="caution">
    <text evidence="13">The sequence shown here is derived from an EMBL/GenBank/DDBJ whole genome shotgun (WGS) entry which is preliminary data.</text>
</comment>
<evidence type="ECO:0000256" key="4">
    <source>
        <dbReference type="ARBA" id="ARBA00022692"/>
    </source>
</evidence>
<evidence type="ECO:0000313" key="13">
    <source>
        <dbReference type="EMBL" id="PRQ27004.1"/>
    </source>
</evidence>
<dbReference type="AlphaFoldDB" id="A0A2P6PYL1"/>
<evidence type="ECO:0000256" key="2">
    <source>
        <dbReference type="ARBA" id="ARBA00010617"/>
    </source>
</evidence>
<dbReference type="Pfam" id="PF00067">
    <property type="entry name" value="p450"/>
    <property type="match status" value="1"/>
</dbReference>
<dbReference type="EC" id="1.14.14.115" evidence="13"/>
<organism evidence="13 14">
    <name type="scientific">Rosa chinensis</name>
    <name type="common">China rose</name>
    <dbReference type="NCBI Taxonomy" id="74649"/>
    <lineage>
        <taxon>Eukaryota</taxon>
        <taxon>Viridiplantae</taxon>
        <taxon>Streptophyta</taxon>
        <taxon>Embryophyta</taxon>
        <taxon>Tracheophyta</taxon>
        <taxon>Spermatophyta</taxon>
        <taxon>Magnoliopsida</taxon>
        <taxon>eudicotyledons</taxon>
        <taxon>Gunneridae</taxon>
        <taxon>Pentapetalae</taxon>
        <taxon>rosids</taxon>
        <taxon>fabids</taxon>
        <taxon>Rosales</taxon>
        <taxon>Rosaceae</taxon>
        <taxon>Rosoideae</taxon>
        <taxon>Rosoideae incertae sedis</taxon>
        <taxon>Rosa</taxon>
    </lineage>
</organism>
<evidence type="ECO:0000256" key="10">
    <source>
        <dbReference type="ARBA" id="ARBA00023136"/>
    </source>
</evidence>
<reference evidence="13 14" key="1">
    <citation type="journal article" date="2018" name="Nat. Genet.">
        <title>The Rosa genome provides new insights in the design of modern roses.</title>
        <authorList>
            <person name="Bendahmane M."/>
        </authorList>
    </citation>
    <scope>NUCLEOTIDE SEQUENCE [LARGE SCALE GENOMIC DNA]</scope>
    <source>
        <strain evidence="14">cv. Old Blush</strain>
    </source>
</reference>
<comment type="subcellular location">
    <subcellularLocation>
        <location evidence="1">Membrane</location>
        <topology evidence="1">Single-pass membrane protein</topology>
    </subcellularLocation>
</comment>
<dbReference type="STRING" id="74649.A0A2P6PYL1"/>
<evidence type="ECO:0000256" key="6">
    <source>
        <dbReference type="ARBA" id="ARBA00022989"/>
    </source>
</evidence>
<keyword evidence="7 12" id="KW-0560">Oxidoreductase</keyword>
<keyword evidence="14" id="KW-1185">Reference proteome</keyword>
<sequence length="257" mass="28665">MLIANNSKNLEGSKVLPSLLMSSHKNLDGIEEKLGLQEIIEECKAFYFVGKETIANLLTWSLILLARHQEWQSKAREEVIIFLCGPCGHNKHPVEENLNDLKIVSMIINEALRLYPPGVLLNRQTSKKVTMIINETLRLYPPAPFIMRETLTRVELGGGPGLDLPAGIQLYSALIALQHETEIWGADASGFNPLRFNEPGKHLASHFPFGLGPRICVAQNFGMTELKVILAMIVQHYSFTMSPTYVHAPVMSVNVQP</sequence>
<dbReference type="PRINTS" id="PR00463">
    <property type="entry name" value="EP450I"/>
</dbReference>
<dbReference type="InterPro" id="IPR017972">
    <property type="entry name" value="Cyt_P450_CS"/>
</dbReference>
<dbReference type="PANTHER" id="PTHR24282:SF211">
    <property type="entry name" value="CYTOCHROME P450-RELATED"/>
    <property type="match status" value="1"/>
</dbReference>
<comment type="cofactor">
    <cofactor evidence="11">
        <name>heme</name>
        <dbReference type="ChEBI" id="CHEBI:30413"/>
    </cofactor>
</comment>
<keyword evidence="8 11" id="KW-0408">Iron</keyword>
<keyword evidence="5 11" id="KW-0479">Metal-binding</keyword>
<accession>A0A2P6PYL1</accession>
<evidence type="ECO:0000256" key="1">
    <source>
        <dbReference type="ARBA" id="ARBA00004167"/>
    </source>
</evidence>
<dbReference type="GO" id="GO:0005506">
    <property type="term" value="F:iron ion binding"/>
    <property type="evidence" value="ECO:0007669"/>
    <property type="project" value="InterPro"/>
</dbReference>
<evidence type="ECO:0000256" key="12">
    <source>
        <dbReference type="RuleBase" id="RU000461"/>
    </source>
</evidence>
<evidence type="ECO:0000313" key="14">
    <source>
        <dbReference type="Proteomes" id="UP000238479"/>
    </source>
</evidence>
<evidence type="ECO:0000256" key="3">
    <source>
        <dbReference type="ARBA" id="ARBA00022617"/>
    </source>
</evidence>
<evidence type="ECO:0000256" key="11">
    <source>
        <dbReference type="PIRSR" id="PIRSR602401-1"/>
    </source>
</evidence>
<gene>
    <name evidence="13" type="ORF">RchiOBHm_Chr6g0300691</name>
</gene>
<protein>
    <submittedName>
        <fullName evidence="13">Putative 11-oxo-beta-amyrin 30-oxidase</fullName>
        <ecNumber evidence="13">1.14.14.115</ecNumber>
    </submittedName>
</protein>
<evidence type="ECO:0000256" key="5">
    <source>
        <dbReference type="ARBA" id="ARBA00022723"/>
    </source>
</evidence>
<dbReference type="GO" id="GO:0102375">
    <property type="term" value="F:11-oxo-beta-amyrin 30-oxidase activity"/>
    <property type="evidence" value="ECO:0007669"/>
    <property type="project" value="UniProtKB-EC"/>
</dbReference>
<dbReference type="PRINTS" id="PR00385">
    <property type="entry name" value="P450"/>
</dbReference>
<evidence type="ECO:0000256" key="7">
    <source>
        <dbReference type="ARBA" id="ARBA00023002"/>
    </source>
</evidence>
<dbReference type="EMBL" id="PDCK01000044">
    <property type="protein sequence ID" value="PRQ27004.1"/>
    <property type="molecule type" value="Genomic_DNA"/>
</dbReference>
<dbReference type="OMA" id="MIVQHYS"/>
<keyword evidence="3 11" id="KW-0349">Heme</keyword>
<keyword evidence="10" id="KW-0472">Membrane</keyword>
<dbReference type="Proteomes" id="UP000238479">
    <property type="component" value="Chromosome 6"/>
</dbReference>
<keyword evidence="9 12" id="KW-0503">Monooxygenase</keyword>
<dbReference type="PANTHER" id="PTHR24282">
    <property type="entry name" value="CYTOCHROME P450 FAMILY MEMBER"/>
    <property type="match status" value="1"/>
</dbReference>
<dbReference type="InterPro" id="IPR001128">
    <property type="entry name" value="Cyt_P450"/>
</dbReference>
<dbReference type="GO" id="GO:0016020">
    <property type="term" value="C:membrane"/>
    <property type="evidence" value="ECO:0007669"/>
    <property type="project" value="UniProtKB-SubCell"/>
</dbReference>
<comment type="similarity">
    <text evidence="2 12">Belongs to the cytochrome P450 family.</text>
</comment>
<dbReference type="InterPro" id="IPR002401">
    <property type="entry name" value="Cyt_P450_E_grp-I"/>
</dbReference>
<feature type="binding site" description="axial binding residue" evidence="11">
    <location>
        <position position="216"/>
    </location>
    <ligand>
        <name>heme</name>
        <dbReference type="ChEBI" id="CHEBI:30413"/>
    </ligand>
    <ligandPart>
        <name>Fe</name>
        <dbReference type="ChEBI" id="CHEBI:18248"/>
    </ligandPart>
</feature>
<dbReference type="InterPro" id="IPR050665">
    <property type="entry name" value="Cytochrome_P450_Monooxygen"/>
</dbReference>
<dbReference type="SUPFAM" id="SSF48264">
    <property type="entry name" value="Cytochrome P450"/>
    <property type="match status" value="1"/>
</dbReference>
<dbReference type="Gramene" id="PRQ27004">
    <property type="protein sequence ID" value="PRQ27004"/>
    <property type="gene ID" value="RchiOBHm_Chr6g0300691"/>
</dbReference>
<dbReference type="PROSITE" id="PS00086">
    <property type="entry name" value="CYTOCHROME_P450"/>
    <property type="match status" value="1"/>
</dbReference>
<name>A0A2P6PYL1_ROSCH</name>
<dbReference type="InterPro" id="IPR036396">
    <property type="entry name" value="Cyt_P450_sf"/>
</dbReference>
<proteinExistence type="inferred from homology"/>
<dbReference type="Gene3D" id="1.10.630.10">
    <property type="entry name" value="Cytochrome P450"/>
    <property type="match status" value="2"/>
</dbReference>
<evidence type="ECO:0000256" key="8">
    <source>
        <dbReference type="ARBA" id="ARBA00023004"/>
    </source>
</evidence>
<keyword evidence="6" id="KW-1133">Transmembrane helix</keyword>
<evidence type="ECO:0000256" key="9">
    <source>
        <dbReference type="ARBA" id="ARBA00023033"/>
    </source>
</evidence>
<dbReference type="GO" id="GO:0020037">
    <property type="term" value="F:heme binding"/>
    <property type="evidence" value="ECO:0007669"/>
    <property type="project" value="InterPro"/>
</dbReference>
<keyword evidence="4" id="KW-0812">Transmembrane</keyword>